<dbReference type="CDD" id="cd09134">
    <property type="entry name" value="PLDc_PSS_G_neg_1"/>
    <property type="match status" value="1"/>
</dbReference>
<feature type="domain" description="PLD phosphodiesterase" evidence="7">
    <location>
        <begin position="1327"/>
        <end position="1354"/>
    </location>
</feature>
<protein>
    <recommendedName>
        <fullName evidence="1">tRNA-uridine aminocarboxypropyltransferase</fullName>
        <ecNumber evidence="1">2.5.1.25</ecNumber>
    </recommendedName>
</protein>
<dbReference type="HOGENOM" id="CLU_252766_0_0_1"/>
<dbReference type="InterPro" id="IPR011761">
    <property type="entry name" value="ATP-grasp"/>
</dbReference>
<dbReference type="FunFam" id="3.30.870.10:FF:000006">
    <property type="entry name" value="CDP-diacylglycerol--serine O-phosphatidyltransferase"/>
    <property type="match status" value="1"/>
</dbReference>
<keyword evidence="4" id="KW-0819">tRNA processing</keyword>
<dbReference type="Pfam" id="PF00583">
    <property type="entry name" value="Acetyltransf_1"/>
    <property type="match status" value="1"/>
</dbReference>
<dbReference type="InterPro" id="IPR016181">
    <property type="entry name" value="Acyl_CoA_acyltransferase"/>
</dbReference>
<evidence type="ECO:0000256" key="3">
    <source>
        <dbReference type="ARBA" id="ARBA00022691"/>
    </source>
</evidence>
<evidence type="ECO:0000313" key="11">
    <source>
        <dbReference type="Proteomes" id="UP000030106"/>
    </source>
</evidence>
<keyword evidence="6" id="KW-0547">Nucleotide-binding</keyword>
<dbReference type="Pfam" id="PF13549">
    <property type="entry name" value="ATP-grasp_5"/>
    <property type="match status" value="1"/>
</dbReference>
<dbReference type="Gene3D" id="3.40.50.261">
    <property type="entry name" value="Succinyl-CoA synthetase domains"/>
    <property type="match status" value="2"/>
</dbReference>
<dbReference type="SMART" id="SM01144">
    <property type="entry name" value="DTW"/>
    <property type="match status" value="1"/>
</dbReference>
<dbReference type="Pfam" id="PF03942">
    <property type="entry name" value="DTW"/>
    <property type="match status" value="1"/>
</dbReference>
<dbReference type="InterPro" id="IPR032875">
    <property type="entry name" value="Succ_CoA_lig_flav_dom"/>
</dbReference>
<dbReference type="Pfam" id="PF13380">
    <property type="entry name" value="CoA_binding_2"/>
    <property type="match status" value="1"/>
</dbReference>
<organism evidence="10 11">
    <name type="scientific">Beauveria bassiana D1-5</name>
    <dbReference type="NCBI Taxonomy" id="1245745"/>
    <lineage>
        <taxon>Eukaryota</taxon>
        <taxon>Fungi</taxon>
        <taxon>Dikarya</taxon>
        <taxon>Ascomycota</taxon>
        <taxon>Pezizomycotina</taxon>
        <taxon>Sordariomycetes</taxon>
        <taxon>Hypocreomycetidae</taxon>
        <taxon>Hypocreales</taxon>
        <taxon>Cordycipitaceae</taxon>
        <taxon>Beauveria</taxon>
    </lineage>
</organism>
<dbReference type="SUPFAM" id="SSF52210">
    <property type="entry name" value="Succinyl-CoA synthetase domains"/>
    <property type="match status" value="2"/>
</dbReference>
<dbReference type="SMART" id="SM00881">
    <property type="entry name" value="CoA_binding"/>
    <property type="match status" value="1"/>
</dbReference>
<evidence type="ECO:0000256" key="2">
    <source>
        <dbReference type="ARBA" id="ARBA00022679"/>
    </source>
</evidence>
<evidence type="ECO:0000256" key="1">
    <source>
        <dbReference type="ARBA" id="ARBA00012386"/>
    </source>
</evidence>
<dbReference type="GO" id="GO:0016432">
    <property type="term" value="F:tRNA-uridine aminocarboxypropyltransferase activity"/>
    <property type="evidence" value="ECO:0007669"/>
    <property type="project" value="UniProtKB-EC"/>
</dbReference>
<dbReference type="SUPFAM" id="SSF56024">
    <property type="entry name" value="Phospholipase D/nuclease"/>
    <property type="match status" value="2"/>
</dbReference>
<dbReference type="Gene3D" id="3.40.630.30">
    <property type="match status" value="1"/>
</dbReference>
<dbReference type="InterPro" id="IPR036291">
    <property type="entry name" value="NAD(P)-bd_dom_sf"/>
</dbReference>
<evidence type="ECO:0000256" key="4">
    <source>
        <dbReference type="ARBA" id="ARBA00022694"/>
    </source>
</evidence>
<dbReference type="Gene3D" id="3.40.50.720">
    <property type="entry name" value="NAD(P)-binding Rossmann-like Domain"/>
    <property type="match status" value="1"/>
</dbReference>
<evidence type="ECO:0000256" key="6">
    <source>
        <dbReference type="PROSITE-ProRule" id="PRU00409"/>
    </source>
</evidence>
<dbReference type="SUPFAM" id="SSF51735">
    <property type="entry name" value="NAD(P)-binding Rossmann-fold domains"/>
    <property type="match status" value="1"/>
</dbReference>
<dbReference type="EC" id="2.5.1.25" evidence="1"/>
<dbReference type="NCBIfam" id="NF006946">
    <property type="entry name" value="PRK09428.1"/>
    <property type="match status" value="1"/>
</dbReference>
<dbReference type="PROSITE" id="PS50975">
    <property type="entry name" value="ATP_GRASP"/>
    <property type="match status" value="1"/>
</dbReference>
<evidence type="ECO:0000259" key="8">
    <source>
        <dbReference type="PROSITE" id="PS50975"/>
    </source>
</evidence>
<proteinExistence type="predicted"/>
<dbReference type="GO" id="GO:0008033">
    <property type="term" value="P:tRNA processing"/>
    <property type="evidence" value="ECO:0007669"/>
    <property type="project" value="UniProtKB-KW"/>
</dbReference>
<keyword evidence="3" id="KW-0949">S-adenosyl-L-methionine</keyword>
<dbReference type="InterPro" id="IPR016102">
    <property type="entry name" value="Succinyl-CoA_synth-like"/>
</dbReference>
<dbReference type="InterPro" id="IPR005636">
    <property type="entry name" value="DTW"/>
</dbReference>
<dbReference type="InterPro" id="IPR001736">
    <property type="entry name" value="PLipase_D/transphosphatidylase"/>
</dbReference>
<evidence type="ECO:0000256" key="5">
    <source>
        <dbReference type="ARBA" id="ARBA00048718"/>
    </source>
</evidence>
<comment type="caution">
    <text evidence="10">The sequence shown here is derived from an EMBL/GenBank/DDBJ whole genome shotgun (WGS) entry which is preliminary data.</text>
</comment>
<sequence>MKPSNTGRLIADILPETEAFQWSRTEPPQALLDLVANPDYQPMVVFPASYADSDRQVLTTPPMAGKPPLFIMLDGTWTEARKMFRKSPYLDALPVISVDLSITSAYRLREAHADGERVVSQRGLEALLRPKSIAVIGASAKTDRAGYLMMRNLLAGGFNGPVMPVTPTHKAVCGVLAWPDIASLPLAPDLAIICTNSRRNLTLLEALGSKGCKACIILSAPPEQLPELLACAARWHIRLLGPNSLGLLAPWQGLNASFSPVPIQKGKLAFISQSAAVSNTILDWAQQREMGFSWFIALGDSLDIDVDELLDYLTRDTKTSAILLYLEHLSDARRFVSAARSASRNKPILVIKSGRSSKAQTLLKTHPGLDAAWDAAIQRAGLLRVQDTHELFSAVETLSHMRPLRGERLMIVSNGAAPAALALDELWLRNGKLATLSEETMQALVGVLPPGVEAGNPIDLRDDATPGRYLLAVEKLLDSHDFDALMVIHSPSAAAPGTASALALIDLLQRHPRGKYLTIVTNWCGEYSSQEARRLFSDAGIPTYRTPEGSVTAFMHMVEYRRNQKQLRETPALPANLTANTSDAHHLIQQALHQGATTLDTHEVRPVLEAYGLTTLPTWIAGDSAEAVHIAEQIGYPVALKLRSPDIPHKSEVQGVMLYLRTASEVQQAAEAIIDRVKMAWPQARIHGLLVQSMANRAGAQELRVVVEHDPVFGPLIMLGEGGVEWRPERQAAVALPPLNMNLARYLVIQAIKSGKIRSRSALRPLDIAGISEVLVQVSNLVVDCPEIVRLDIHPLLASGSEFTLLDVTLELAEFTGDADARLAVRPYPHQLEELVQLKNGDHCLFRPILPEDEPQLQRFIAQVTKEDLYYRYFSEINEFTHEDLANMTQIDYDREMAFVAVRKIKGSDEILGVTRAISDPDNVDAEFAVLVRSDLKGLGLGRRLLTKLIDYTRQHGLQRLNGITMPNNQGMVTLARKLGFSVDIQLEDGILPKLSQSVDDVETLFSPADFRETLLKKIASATQRICIIALYLEQDDGGKGILSALYQAKQQRPDLDVSVLVDWHRAQRGRIGVAAANTNADWYHRMAEQFPDVKVPVYGVPVNTREALGVLHFKGFIIDDSVIYSGASLNDVYLHQHDKYRYDRYQIIRNRSLADIMYGWVNQNLVNGRAVHRLDVAERVKSPEIKNDIRLFRQELRDANFIFHGDADNTQLSVTPLVGLGKSSLLNKTIFHLMPCAEQKLTICTPYFNLPAVLVRNIIQLLRDGKQVEIIVGDKTANDFYIPEDQPFKIIGALPYLYEINLRRFLSRLQYYVNTGQLIVRLWKDGDNSYHLKGMWVDNEWMLLTGNNLNPRAWRLDLENALLIHDPKRELEGIRTRELELIRTHTTVVKHYRDLQSIAEYPVKVRKLIRRLRRIRIDRLISRIL</sequence>
<dbReference type="InterPro" id="IPR013815">
    <property type="entry name" value="ATP_grasp_subdomain_1"/>
</dbReference>
<dbReference type="CDD" id="cd09136">
    <property type="entry name" value="PLDc_PSS_G_neg_2"/>
    <property type="match status" value="1"/>
</dbReference>
<gene>
    <name evidence="10" type="ORF">BBAD15_g385</name>
</gene>
<dbReference type="Pfam" id="PF13091">
    <property type="entry name" value="PLDc_2"/>
    <property type="match status" value="1"/>
</dbReference>
<comment type="catalytic activity">
    <reaction evidence="5">
        <text>a uridine in tRNA + S-adenosyl-L-methionine = a 3-[(3S)-3-amino-3-carboxypropyl]uridine in tRNA + S-methyl-5'-thioadenosine + H(+)</text>
        <dbReference type="Rhea" id="RHEA:62432"/>
        <dbReference type="Rhea" id="RHEA-COMP:13339"/>
        <dbReference type="Rhea" id="RHEA-COMP:16092"/>
        <dbReference type="ChEBI" id="CHEBI:15378"/>
        <dbReference type="ChEBI" id="CHEBI:17509"/>
        <dbReference type="ChEBI" id="CHEBI:59789"/>
        <dbReference type="ChEBI" id="CHEBI:65315"/>
        <dbReference type="ChEBI" id="CHEBI:82930"/>
        <dbReference type="EC" id="2.5.1.25"/>
    </reaction>
</comment>
<dbReference type="Pfam" id="PF00614">
    <property type="entry name" value="PLDc"/>
    <property type="match status" value="1"/>
</dbReference>
<accession>A0A0A2W0M9</accession>
<dbReference type="SUPFAM" id="SSF56059">
    <property type="entry name" value="Glutathione synthetase ATP-binding domain-like"/>
    <property type="match status" value="1"/>
</dbReference>
<dbReference type="GO" id="GO:0016747">
    <property type="term" value="F:acyltransferase activity, transferring groups other than amino-acyl groups"/>
    <property type="evidence" value="ECO:0007669"/>
    <property type="project" value="InterPro"/>
</dbReference>
<dbReference type="FunFam" id="3.30.870.10:FF:000008">
    <property type="entry name" value="CDP-diacylglycerol--serine O-phosphatidyltransferase"/>
    <property type="match status" value="1"/>
</dbReference>
<dbReference type="GO" id="GO:0005524">
    <property type="term" value="F:ATP binding"/>
    <property type="evidence" value="ECO:0007669"/>
    <property type="project" value="UniProtKB-UniRule"/>
</dbReference>
<dbReference type="SMR" id="A0A0A2W0M9"/>
<dbReference type="SMART" id="SM00155">
    <property type="entry name" value="PLDc"/>
    <property type="match status" value="2"/>
</dbReference>
<evidence type="ECO:0000259" key="7">
    <source>
        <dbReference type="PROSITE" id="PS50035"/>
    </source>
</evidence>
<dbReference type="FunFam" id="3.30.1490.20:FF:000020">
    <property type="entry name" value="Protein lysine acetyltransferase"/>
    <property type="match status" value="1"/>
</dbReference>
<dbReference type="Proteomes" id="UP000030106">
    <property type="component" value="Unassembled WGS sequence"/>
</dbReference>
<dbReference type="InterPro" id="IPR003781">
    <property type="entry name" value="CoA-bd"/>
</dbReference>
<dbReference type="EMBL" id="ANFO01000028">
    <property type="protein sequence ID" value="KGQ13676.1"/>
    <property type="molecule type" value="Genomic_DNA"/>
</dbReference>
<dbReference type="STRING" id="1245745.A0A0A2W0M9"/>
<dbReference type="InterPro" id="IPR000182">
    <property type="entry name" value="GNAT_dom"/>
</dbReference>
<dbReference type="Gene3D" id="3.30.1490.20">
    <property type="entry name" value="ATP-grasp fold, A domain"/>
    <property type="match status" value="1"/>
</dbReference>
<dbReference type="Gene3D" id="3.30.870.10">
    <property type="entry name" value="Endonuclease Chain A"/>
    <property type="match status" value="2"/>
</dbReference>
<dbReference type="InterPro" id="IPR025202">
    <property type="entry name" value="PLD-like_dom"/>
</dbReference>
<name>A0A0A2W0M9_BEABA</name>
<evidence type="ECO:0000259" key="9">
    <source>
        <dbReference type="PROSITE" id="PS51186"/>
    </source>
</evidence>
<dbReference type="SUPFAM" id="SSF55729">
    <property type="entry name" value="Acyl-CoA N-acyltransferases (Nat)"/>
    <property type="match status" value="1"/>
</dbReference>
<dbReference type="Pfam" id="PF13607">
    <property type="entry name" value="Succ_CoA_lig"/>
    <property type="match status" value="1"/>
</dbReference>
<keyword evidence="2" id="KW-0808">Transferase</keyword>
<keyword evidence="6" id="KW-0067">ATP-binding</keyword>
<dbReference type="PANTHER" id="PTHR42793">
    <property type="entry name" value="COA BINDING DOMAIN CONTAINING PROTEIN"/>
    <property type="match status" value="1"/>
</dbReference>
<dbReference type="PANTHER" id="PTHR42793:SF1">
    <property type="entry name" value="PEPTIDYL-LYSINE N-ACETYLTRANSFERASE PATZ"/>
    <property type="match status" value="1"/>
</dbReference>
<feature type="domain" description="N-acetyltransferase" evidence="9">
    <location>
        <begin position="844"/>
        <end position="1000"/>
    </location>
</feature>
<dbReference type="Gene3D" id="3.30.470.20">
    <property type="entry name" value="ATP-grasp fold, B domain"/>
    <property type="match status" value="1"/>
</dbReference>
<evidence type="ECO:0000313" key="10">
    <source>
        <dbReference type="EMBL" id="KGQ13676.1"/>
    </source>
</evidence>
<dbReference type="PROSITE" id="PS50035">
    <property type="entry name" value="PLD"/>
    <property type="match status" value="2"/>
</dbReference>
<feature type="domain" description="PLD phosphodiesterase" evidence="7">
    <location>
        <begin position="1108"/>
        <end position="1134"/>
    </location>
</feature>
<dbReference type="PROSITE" id="PS51186">
    <property type="entry name" value="GNAT"/>
    <property type="match status" value="1"/>
</dbReference>
<dbReference type="GO" id="GO:0046872">
    <property type="term" value="F:metal ion binding"/>
    <property type="evidence" value="ECO:0007669"/>
    <property type="project" value="InterPro"/>
</dbReference>
<feature type="domain" description="ATP-grasp" evidence="8">
    <location>
        <begin position="605"/>
        <end position="641"/>
    </location>
</feature>
<reference evidence="10 11" key="1">
    <citation type="submission" date="2012-10" db="EMBL/GenBank/DDBJ databases">
        <title>Genome sequencing and analysis of entomopathogenic fungi Beauveria bassiana D1-5.</title>
        <authorList>
            <person name="Li Q."/>
            <person name="Wang L."/>
            <person name="Zhang Z."/>
            <person name="Wang Q."/>
            <person name="Ren J."/>
            <person name="Wang M."/>
            <person name="Xu W."/>
            <person name="Wang J."/>
            <person name="Lu Y."/>
            <person name="Du Q."/>
            <person name="Sun Z."/>
        </authorList>
    </citation>
    <scope>NUCLEOTIDE SEQUENCE [LARGE SCALE GENOMIC DNA]</scope>
    <source>
        <strain evidence="10 11">D1-5</strain>
    </source>
</reference>